<reference evidence="7 8" key="1">
    <citation type="submission" date="2019-03" db="EMBL/GenBank/DDBJ databases">
        <title>Genomic Encyclopedia of Type Strains, Phase IV (KMG-IV): sequencing the most valuable type-strain genomes for metagenomic binning, comparative biology and taxonomic classification.</title>
        <authorList>
            <person name="Goeker M."/>
        </authorList>
    </citation>
    <scope>NUCLEOTIDE SEQUENCE [LARGE SCALE GENOMIC DNA]</scope>
    <source>
        <strain evidence="7 8">DSM 28403</strain>
    </source>
</reference>
<evidence type="ECO:0000256" key="1">
    <source>
        <dbReference type="ARBA" id="ARBA00004418"/>
    </source>
</evidence>
<dbReference type="PANTHER" id="PTHR30368:SF2">
    <property type="entry name" value="SULFATE-BINDING PROTEIN"/>
    <property type="match status" value="1"/>
</dbReference>
<evidence type="ECO:0000313" key="7">
    <source>
        <dbReference type="EMBL" id="TDQ58970.1"/>
    </source>
</evidence>
<dbReference type="InterPro" id="IPR005669">
    <property type="entry name" value="Thiosulph/SO4-bd"/>
</dbReference>
<evidence type="ECO:0000256" key="6">
    <source>
        <dbReference type="SAM" id="SignalP"/>
    </source>
</evidence>
<comment type="caution">
    <text evidence="7">The sequence shown here is derived from an EMBL/GenBank/DDBJ whole genome shotgun (WGS) entry which is preliminary data.</text>
</comment>
<evidence type="ECO:0000256" key="5">
    <source>
        <dbReference type="ARBA" id="ARBA00022764"/>
    </source>
</evidence>
<dbReference type="OrthoDB" id="9802127at2"/>
<dbReference type="NCBIfam" id="TIGR00971">
    <property type="entry name" value="3a0106s03"/>
    <property type="match status" value="1"/>
</dbReference>
<accession>A0A4R6VER0</accession>
<keyword evidence="5" id="KW-0574">Periplasm</keyword>
<dbReference type="NCBIfam" id="NF008022">
    <property type="entry name" value="PRK10752.1"/>
    <property type="match status" value="1"/>
</dbReference>
<keyword evidence="4 6" id="KW-0732">Signal</keyword>
<dbReference type="CDD" id="cd01005">
    <property type="entry name" value="PBP2_CysP"/>
    <property type="match status" value="1"/>
</dbReference>
<dbReference type="RefSeq" id="WP_133543609.1">
    <property type="nucleotide sequence ID" value="NZ_SNYQ01000002.1"/>
</dbReference>
<dbReference type="SUPFAM" id="SSF53850">
    <property type="entry name" value="Periplasmic binding protein-like II"/>
    <property type="match status" value="1"/>
</dbReference>
<organism evidence="7 8">
    <name type="scientific">Mesocricetibacter intestinalis</name>
    <dbReference type="NCBI Taxonomy" id="1521930"/>
    <lineage>
        <taxon>Bacteria</taxon>
        <taxon>Pseudomonadati</taxon>
        <taxon>Pseudomonadota</taxon>
        <taxon>Gammaproteobacteria</taxon>
        <taxon>Pasteurellales</taxon>
        <taxon>Pasteurellaceae</taxon>
        <taxon>Mesocricetibacter</taxon>
    </lineage>
</organism>
<dbReference type="PANTHER" id="PTHR30368">
    <property type="entry name" value="SULFATE-BINDING PROTEIN"/>
    <property type="match status" value="1"/>
</dbReference>
<dbReference type="EMBL" id="SNYQ01000002">
    <property type="protein sequence ID" value="TDQ58970.1"/>
    <property type="molecule type" value="Genomic_DNA"/>
</dbReference>
<dbReference type="GO" id="GO:0042597">
    <property type="term" value="C:periplasmic space"/>
    <property type="evidence" value="ECO:0007669"/>
    <property type="project" value="UniProtKB-SubCell"/>
</dbReference>
<proteinExistence type="inferred from homology"/>
<dbReference type="Proteomes" id="UP000295657">
    <property type="component" value="Unassembled WGS sequence"/>
</dbReference>
<sequence>MKKFVCISAFCLLLLLVPFAVKNIGNKERPLLLNVSYDVIRDFYKAYNPQFRRFYQHQYGQDFTISQSHGGAAKQTISVANGLPADVVSLTQESDIDMLVKKGLVNPQWQEALPNHATPFGSVMVFLVRKGNPKGIRDWADLAAREISVIFANPKTSANGRFAYLSLWAYAQKNFSGAKQQTSFVREVLSNVPLLEAGARSASLAFTRRGLGDVLITPENEAALAMRSSGEDKFEIIYPSYSAYTPVLVAEVEKNSAYGNVRTLARAYLLNLWSEQAQKLAAEHYFRPSNPQILAAYAERFPAVNSFKVNDVFGDWDSINRIHFTAQGSFDQLYTAVQKAKQLAPTAKEKP</sequence>
<comment type="subcellular location">
    <subcellularLocation>
        <location evidence="1">Periplasm</location>
    </subcellularLocation>
</comment>
<feature type="signal peptide" evidence="6">
    <location>
        <begin position="1"/>
        <end position="22"/>
    </location>
</feature>
<dbReference type="AlphaFoldDB" id="A0A4R6VER0"/>
<comment type="similarity">
    <text evidence="2">Belongs to the prokaryotic sulfate-binding protein family.</text>
</comment>
<dbReference type="GO" id="GO:1902358">
    <property type="term" value="P:sulfate transmembrane transport"/>
    <property type="evidence" value="ECO:0007669"/>
    <property type="project" value="InterPro"/>
</dbReference>
<evidence type="ECO:0000256" key="4">
    <source>
        <dbReference type="ARBA" id="ARBA00022729"/>
    </source>
</evidence>
<dbReference type="GO" id="GO:0140104">
    <property type="term" value="F:molecular carrier activity"/>
    <property type="evidence" value="ECO:0007669"/>
    <property type="project" value="InterPro"/>
</dbReference>
<dbReference type="Pfam" id="PF13531">
    <property type="entry name" value="SBP_bac_11"/>
    <property type="match status" value="1"/>
</dbReference>
<name>A0A4R6VER0_9PAST</name>
<evidence type="ECO:0000256" key="2">
    <source>
        <dbReference type="ARBA" id="ARBA00006099"/>
    </source>
</evidence>
<protein>
    <submittedName>
        <fullName evidence="7">Sulfate transport system substrate-binding protein</fullName>
    </submittedName>
</protein>
<evidence type="ECO:0000313" key="8">
    <source>
        <dbReference type="Proteomes" id="UP000295657"/>
    </source>
</evidence>
<feature type="chain" id="PRO_5020242328" evidence="6">
    <location>
        <begin position="23"/>
        <end position="351"/>
    </location>
</feature>
<keyword evidence="3" id="KW-0813">Transport</keyword>
<keyword evidence="8" id="KW-1185">Reference proteome</keyword>
<gene>
    <name evidence="7" type="ORF">EDC45_0762</name>
</gene>
<evidence type="ECO:0000256" key="3">
    <source>
        <dbReference type="ARBA" id="ARBA00022448"/>
    </source>
</evidence>
<dbReference type="Gene3D" id="3.40.190.10">
    <property type="entry name" value="Periplasmic binding protein-like II"/>
    <property type="match status" value="2"/>
</dbReference>